<organism evidence="1 2">
    <name type="scientific">Phytohabitans kaempferiae</name>
    <dbReference type="NCBI Taxonomy" id="1620943"/>
    <lineage>
        <taxon>Bacteria</taxon>
        <taxon>Bacillati</taxon>
        <taxon>Actinomycetota</taxon>
        <taxon>Actinomycetes</taxon>
        <taxon>Micromonosporales</taxon>
        <taxon>Micromonosporaceae</taxon>
    </lineage>
</organism>
<evidence type="ECO:0000313" key="1">
    <source>
        <dbReference type="EMBL" id="MFC0528743.1"/>
    </source>
</evidence>
<dbReference type="RefSeq" id="WP_377250698.1">
    <property type="nucleotide sequence ID" value="NZ_JBHLUH010000020.1"/>
</dbReference>
<dbReference type="Proteomes" id="UP001589867">
    <property type="component" value="Unassembled WGS sequence"/>
</dbReference>
<proteinExistence type="predicted"/>
<protein>
    <recommendedName>
        <fullName evidence="3">Carboxyltransferase domain-containing protein</fullName>
    </recommendedName>
</protein>
<comment type="caution">
    <text evidence="1">The sequence shown here is derived from an EMBL/GenBank/DDBJ whole genome shotgun (WGS) entry which is preliminary data.</text>
</comment>
<name>A0ABV6M260_9ACTN</name>
<dbReference type="EMBL" id="JBHLUH010000020">
    <property type="protein sequence ID" value="MFC0528743.1"/>
    <property type="molecule type" value="Genomic_DNA"/>
</dbReference>
<evidence type="ECO:0000313" key="2">
    <source>
        <dbReference type="Proteomes" id="UP001589867"/>
    </source>
</evidence>
<reference evidence="1 2" key="1">
    <citation type="submission" date="2024-09" db="EMBL/GenBank/DDBJ databases">
        <authorList>
            <person name="Sun Q."/>
            <person name="Mori K."/>
        </authorList>
    </citation>
    <scope>NUCLEOTIDE SEQUENCE [LARGE SCALE GENOMIC DNA]</scope>
    <source>
        <strain evidence="1 2">TBRC 3947</strain>
    </source>
</reference>
<keyword evidence="2" id="KW-1185">Reference proteome</keyword>
<gene>
    <name evidence="1" type="ORF">ACFFIA_13835</name>
</gene>
<accession>A0ABV6M260</accession>
<evidence type="ECO:0008006" key="3">
    <source>
        <dbReference type="Google" id="ProtNLM"/>
    </source>
</evidence>
<sequence>MYRQSGGCICWHRSGPERAAAIAETGRFVSDSVREGAPIRVRDMPYLFLDMGAFVPGLNIIASDLVDHLLTQAAAPRIDLGAVTAVVPVAGRYRVVGTGGDLTAGSSSWPVAPATSRSCRRSAHRWRSTA</sequence>